<dbReference type="GO" id="GO:0009697">
    <property type="term" value="P:salicylic acid biosynthetic process"/>
    <property type="evidence" value="ECO:0007669"/>
    <property type="project" value="TreeGrafter"/>
</dbReference>
<evidence type="ECO:0000256" key="1">
    <source>
        <dbReference type="ARBA" id="ARBA00000799"/>
    </source>
</evidence>
<evidence type="ECO:0000313" key="6">
    <source>
        <dbReference type="EMBL" id="NEY72022.1"/>
    </source>
</evidence>
<feature type="domain" description="Chorismate-utilising enzyme C-terminal" evidence="5">
    <location>
        <begin position="200"/>
        <end position="452"/>
    </location>
</feature>
<dbReference type="InterPro" id="IPR015890">
    <property type="entry name" value="Chorismate_C"/>
</dbReference>
<feature type="binding site" evidence="4">
    <location>
        <position position="313"/>
    </location>
    <ligand>
        <name>Mg(2+)</name>
        <dbReference type="ChEBI" id="CHEBI:18420"/>
    </ligand>
</feature>
<feature type="active site" description="Proton donor" evidence="4">
    <location>
        <position position="269"/>
    </location>
</feature>
<dbReference type="InterPro" id="IPR034681">
    <property type="entry name" value="MenF"/>
</dbReference>
<evidence type="ECO:0000256" key="4">
    <source>
        <dbReference type="HAMAP-Rule" id="MF_01935"/>
    </source>
</evidence>
<keyword evidence="3 4" id="KW-0413">Isomerase</keyword>
<evidence type="ECO:0000256" key="2">
    <source>
        <dbReference type="ARBA" id="ARBA00005297"/>
    </source>
</evidence>
<dbReference type="GO" id="GO:0008909">
    <property type="term" value="F:isochorismate synthase activity"/>
    <property type="evidence" value="ECO:0007669"/>
    <property type="project" value="UniProtKB-UniRule"/>
</dbReference>
<evidence type="ECO:0000313" key="7">
    <source>
        <dbReference type="Proteomes" id="UP000481043"/>
    </source>
</evidence>
<sequence>MITTQQKSILDTIKEGIDQARKLGHPILVSSSMSIDYVDPLMFYQAGNKQFFGERFFWKEPDQFTTFVGLGASQVISTSDSKVSRFEQIEIEWKKLIQTSIQSNHSIGVKLFGGFSFDPEKKRTDLWNDFPESKFYLPTYMLSIEKEDTWFTINKIVTAQDQPEKISQQLIEDQKNLLRSDNRKTVPRNHSFIEKEVEVKEWMNSIENVISNINAGILEKAVLARELRLYSDEDFNIASILYYLQQNQPTSYLFAMESGSSTFIGATPERLIKKTEQSILSTCLAGSIKRGQSDEEDQRLEEELLHDVKNLEEHQFVVEMISQELEQVCESLTTGEEPVIFKAKDIQHLYTPITGKVREHVHLLSIVEKLHPTPALGGFPQDKALIEIREQEHLDRGWYAGPIGWIDSKGNGEFAVAIRSGLVRQKEASLFAGCGIVEKSEPVMEYEETQIKFKPMLTAIGGKVNG</sequence>
<comment type="similarity">
    <text evidence="2 4">Belongs to the isochorismate synthase family.</text>
</comment>
<dbReference type="AlphaFoldDB" id="A0A6M0Q6P5"/>
<comment type="pathway">
    <text evidence="4">Quinol/quinone metabolism; 1,4-dihydroxy-2-naphthoate biosynthesis; 1,4-dihydroxy-2-naphthoate from chorismate: step 1/7.</text>
</comment>
<protein>
    <recommendedName>
        <fullName evidence="4">Isochorismate synthase MenF</fullName>
        <ecNumber evidence="4">5.4.4.2</ecNumber>
    </recommendedName>
    <alternativeName>
        <fullName evidence="4">Isochorismate mutase</fullName>
    </alternativeName>
</protein>
<dbReference type="PANTHER" id="PTHR42839">
    <property type="entry name" value="ISOCHORISMATE SYNTHASE ENTC"/>
    <property type="match status" value="1"/>
</dbReference>
<keyword evidence="7" id="KW-1185">Reference proteome</keyword>
<feature type="binding site" evidence="4">
    <location>
        <position position="448"/>
    </location>
    <ligand>
        <name>Mg(2+)</name>
        <dbReference type="ChEBI" id="CHEBI:18420"/>
    </ligand>
</feature>
<dbReference type="Gene3D" id="3.60.120.10">
    <property type="entry name" value="Anthranilate synthase"/>
    <property type="match status" value="1"/>
</dbReference>
<dbReference type="GO" id="GO:0009234">
    <property type="term" value="P:menaquinone biosynthetic process"/>
    <property type="evidence" value="ECO:0007669"/>
    <property type="project" value="UniProtKB-UniRule"/>
</dbReference>
<proteinExistence type="inferred from homology"/>
<dbReference type="UniPathway" id="UPA01057">
    <property type="reaction ID" value="UER00163"/>
</dbReference>
<keyword evidence="4" id="KW-0460">Magnesium</keyword>
<comment type="function">
    <text evidence="4">Catalyzes the conversion of chorismate to isochorismate.</text>
</comment>
<comment type="pathway">
    <text evidence="4">Quinol/quinone metabolism; menaquinone biosynthesis.</text>
</comment>
<dbReference type="PRINTS" id="PR00095">
    <property type="entry name" value="ANTSNTHASEI"/>
</dbReference>
<evidence type="ECO:0000256" key="3">
    <source>
        <dbReference type="ARBA" id="ARBA00023235"/>
    </source>
</evidence>
<comment type="caution">
    <text evidence="6">The sequence shown here is derived from an EMBL/GenBank/DDBJ whole genome shotgun (WGS) entry which is preliminary data.</text>
</comment>
<reference evidence="6 7" key="1">
    <citation type="submission" date="2020-02" db="EMBL/GenBank/DDBJ databases">
        <title>Bacillus aquiflavi sp. nov., isolated from yellow water of strong flavor Chinese baijiu in Yibin region of China.</title>
        <authorList>
            <person name="Xie J."/>
        </authorList>
    </citation>
    <scope>NUCLEOTIDE SEQUENCE [LARGE SCALE GENOMIC DNA]</scope>
    <source>
        <strain evidence="6 7">SA4</strain>
    </source>
</reference>
<name>A0A6M0Q6P5_9BACI</name>
<dbReference type="GO" id="GO:0000287">
    <property type="term" value="F:magnesium ion binding"/>
    <property type="evidence" value="ECO:0007669"/>
    <property type="project" value="UniProtKB-UniRule"/>
</dbReference>
<keyword evidence="4" id="KW-0474">Menaquinone biosynthesis</keyword>
<dbReference type="UniPathway" id="UPA00079"/>
<dbReference type="PANTHER" id="PTHR42839:SF1">
    <property type="entry name" value="ISOCHORISMATE SYNTHASE MENF"/>
    <property type="match status" value="1"/>
</dbReference>
<dbReference type="InterPro" id="IPR019999">
    <property type="entry name" value="Anth_synth_I-like"/>
</dbReference>
<dbReference type="Proteomes" id="UP000481043">
    <property type="component" value="Unassembled WGS sequence"/>
</dbReference>
<comment type="cofactor">
    <cofactor evidence="4">
        <name>Mg(2+)</name>
        <dbReference type="ChEBI" id="CHEBI:18420"/>
    </cofactor>
</comment>
<gene>
    <name evidence="4" type="primary">menF</name>
    <name evidence="6" type="ORF">G4D63_09700</name>
</gene>
<accession>A0A6M0Q6P5</accession>
<dbReference type="Pfam" id="PF00425">
    <property type="entry name" value="Chorismate_bind"/>
    <property type="match status" value="1"/>
</dbReference>
<dbReference type="HAMAP" id="MF_01935">
    <property type="entry name" value="MenF"/>
    <property type="match status" value="1"/>
</dbReference>
<dbReference type="InterPro" id="IPR005801">
    <property type="entry name" value="ADC_synthase"/>
</dbReference>
<feature type="active site" description="Proton acceptor" evidence="4">
    <location>
        <position position="220"/>
    </location>
</feature>
<evidence type="ECO:0000259" key="5">
    <source>
        <dbReference type="Pfam" id="PF00425"/>
    </source>
</evidence>
<dbReference type="EMBL" id="JAAIWM010000002">
    <property type="protein sequence ID" value="NEY72022.1"/>
    <property type="molecule type" value="Genomic_DNA"/>
</dbReference>
<keyword evidence="4" id="KW-0479">Metal-binding</keyword>
<dbReference type="RefSeq" id="WP_163179431.1">
    <property type="nucleotide sequence ID" value="NZ_JAAIWM010000002.1"/>
</dbReference>
<dbReference type="InterPro" id="IPR004561">
    <property type="entry name" value="IsoChor_synthase"/>
</dbReference>
<comment type="catalytic activity">
    <reaction evidence="1 4">
        <text>chorismate = isochorismate</text>
        <dbReference type="Rhea" id="RHEA:18985"/>
        <dbReference type="ChEBI" id="CHEBI:29748"/>
        <dbReference type="ChEBI" id="CHEBI:29780"/>
        <dbReference type="EC" id="5.4.4.2"/>
    </reaction>
</comment>
<dbReference type="EC" id="5.4.4.2" evidence="4"/>
<dbReference type="SUPFAM" id="SSF56322">
    <property type="entry name" value="ADC synthase"/>
    <property type="match status" value="1"/>
</dbReference>
<dbReference type="NCBIfam" id="TIGR00543">
    <property type="entry name" value="isochor_syn"/>
    <property type="match status" value="1"/>
</dbReference>
<organism evidence="6 7">
    <name type="scientific">Bacillus mesophilus</name>
    <dbReference type="NCBI Taxonomy" id="1808955"/>
    <lineage>
        <taxon>Bacteria</taxon>
        <taxon>Bacillati</taxon>
        <taxon>Bacillota</taxon>
        <taxon>Bacilli</taxon>
        <taxon>Bacillales</taxon>
        <taxon>Bacillaceae</taxon>
        <taxon>Bacillus</taxon>
    </lineage>
</organism>